<gene>
    <name evidence="2" type="ORF">M427DRAFT_145669</name>
</gene>
<protein>
    <submittedName>
        <fullName evidence="2">Uncharacterized protein</fullName>
    </submittedName>
</protein>
<evidence type="ECO:0000313" key="3">
    <source>
        <dbReference type="Proteomes" id="UP000070544"/>
    </source>
</evidence>
<dbReference type="AlphaFoldDB" id="A0A139AEA1"/>
<reference evidence="2 3" key="1">
    <citation type="journal article" date="2015" name="Genome Biol. Evol.">
        <title>Phylogenomic analyses indicate that early fungi evolved digesting cell walls of algal ancestors of land plants.</title>
        <authorList>
            <person name="Chang Y."/>
            <person name="Wang S."/>
            <person name="Sekimoto S."/>
            <person name="Aerts A.L."/>
            <person name="Choi C."/>
            <person name="Clum A."/>
            <person name="LaButti K.M."/>
            <person name="Lindquist E.A."/>
            <person name="Yee Ngan C."/>
            <person name="Ohm R.A."/>
            <person name="Salamov A.A."/>
            <person name="Grigoriev I.V."/>
            <person name="Spatafora J.W."/>
            <person name="Berbee M.L."/>
        </authorList>
    </citation>
    <scope>NUCLEOTIDE SEQUENCE [LARGE SCALE GENOMIC DNA]</scope>
    <source>
        <strain evidence="2 3">JEL478</strain>
    </source>
</reference>
<dbReference type="OrthoDB" id="2148287at2759"/>
<evidence type="ECO:0000256" key="1">
    <source>
        <dbReference type="SAM" id="Phobius"/>
    </source>
</evidence>
<dbReference type="EMBL" id="KQ965764">
    <property type="protein sequence ID" value="KXS15088.1"/>
    <property type="molecule type" value="Genomic_DNA"/>
</dbReference>
<proteinExistence type="predicted"/>
<feature type="non-terminal residue" evidence="2">
    <location>
        <position position="332"/>
    </location>
</feature>
<keyword evidence="1" id="KW-0472">Membrane</keyword>
<keyword evidence="1" id="KW-1133">Transmembrane helix</keyword>
<evidence type="ECO:0000313" key="2">
    <source>
        <dbReference type="EMBL" id="KXS15088.1"/>
    </source>
</evidence>
<keyword evidence="3" id="KW-1185">Reference proteome</keyword>
<keyword evidence="1" id="KW-0812">Transmembrane</keyword>
<sequence>MAPFIYNAAYSVGLGNSMRYTLITVFNPLLAYAFSPILDTSASATGSPTYTYYSSGNLTCRACVPANTGGKLVYYQWDTAARTIGRLIQNVSFDLAVAAASTRAMTQSQGATVGRPGSTMGTISQALTVLLYNATTTTDPIGYFSTYFSIENICDWLDIIKGSATPNSLFYIINSDGQVLAVSGTSSNITSRRSLLLKQSGTSLVLKTIFDYPVETFPVLNVTARLIYDKAGGNLSSDFADTQWRVGDNLFQVTSKRIFTYKYIIVSGAPATDYLGDTIALEKSLAEIGAQAQAIIIGSAAGVILIMSLISVFFTSFFVAAPLAIILEAIRK</sequence>
<organism evidence="2 3">
    <name type="scientific">Gonapodya prolifera (strain JEL478)</name>
    <name type="common">Monoblepharis prolifera</name>
    <dbReference type="NCBI Taxonomy" id="1344416"/>
    <lineage>
        <taxon>Eukaryota</taxon>
        <taxon>Fungi</taxon>
        <taxon>Fungi incertae sedis</taxon>
        <taxon>Chytridiomycota</taxon>
        <taxon>Chytridiomycota incertae sedis</taxon>
        <taxon>Monoblepharidomycetes</taxon>
        <taxon>Monoblepharidales</taxon>
        <taxon>Gonapodyaceae</taxon>
        <taxon>Gonapodya</taxon>
    </lineage>
</organism>
<feature type="transmembrane region" description="Helical" evidence="1">
    <location>
        <begin position="294"/>
        <end position="327"/>
    </location>
</feature>
<accession>A0A139AEA1</accession>
<dbReference type="Proteomes" id="UP000070544">
    <property type="component" value="Unassembled WGS sequence"/>
</dbReference>
<name>A0A139AEA1_GONPJ</name>